<feature type="domain" description="Glucose-methanol-choline oxidoreductase N-terminal" evidence="5">
    <location>
        <begin position="12"/>
        <end position="299"/>
    </location>
</feature>
<evidence type="ECO:0000259" key="5">
    <source>
        <dbReference type="Pfam" id="PF00732"/>
    </source>
</evidence>
<protein>
    <submittedName>
        <fullName evidence="7">Glucose-methanol-choline oxidoreductase</fullName>
    </submittedName>
</protein>
<name>A0A975T5Q1_9NOST</name>
<sequence>MEAKMADCHYDFIIIGTGAGGGTLAYKLASSGKKILILERGNFLPKEKANWDTKQVSQKEHYRTSEVWYDKNGQAIYPLTHYFVGGNTKFYGGALFRLRERDFDQVIHQDGISPAWPLSYQDFAPYYDEAEKIYEVHGQRGLDPTEPPTNLDYPFPAISHEPYIKEIKYSLKNLDLHPFYLPIAIKLNELNRYLSKCIRCNTCDGFPCLVDAKGDADINGIRRAIAANNLKLITDAKVIKLHTSASGREVTGVEAEISGKRQIFSGHIVIVACGAINSAALLLQSANDQHPNGLANSSNLVGRYYMSHNFGVVMSLSKKPHYTSFPKTLGVNDFYWGEKDFAYPMGSIQSLGNVNKDKIAAYGPPLMPKILAEKLARHSIAWLVMTEDLPSYNNRVTWKNDTIYLEYKSNNQTAFNRLIKRWVEVLKSLQVYQEGNCAIHIPQKMGVREVGHQCGTCRFGEDPQTSVLDINCRTHDCDNLYVVDGSFFPSSAAVNPSLTIIANALRVGEHLLDRMK</sequence>
<reference evidence="7" key="1">
    <citation type="submission" date="2017-04" db="EMBL/GenBank/DDBJ databases">
        <title>Genome deletions in a multicellular cyanobacterial endosymbiont for morphological adaptation in marine diatoms.</title>
        <authorList>
            <person name="Wang Y."/>
            <person name="Gao H."/>
            <person name="Li R."/>
            <person name="Xu X."/>
        </authorList>
    </citation>
    <scope>NUCLEOTIDE SEQUENCE</scope>
    <source>
        <strain evidence="7">FACHB 800</strain>
    </source>
</reference>
<evidence type="ECO:0000256" key="1">
    <source>
        <dbReference type="ARBA" id="ARBA00010790"/>
    </source>
</evidence>
<evidence type="ECO:0000256" key="3">
    <source>
        <dbReference type="ARBA" id="ARBA00022827"/>
    </source>
</evidence>
<evidence type="ECO:0000313" key="8">
    <source>
        <dbReference type="Proteomes" id="UP000683511"/>
    </source>
</evidence>
<feature type="domain" description="Glucose-methanol-choline oxidoreductase C-terminal" evidence="6">
    <location>
        <begin position="447"/>
        <end position="504"/>
    </location>
</feature>
<accession>A0A975T5Q1</accession>
<evidence type="ECO:0000259" key="6">
    <source>
        <dbReference type="Pfam" id="PF05199"/>
    </source>
</evidence>
<dbReference type="Pfam" id="PF00732">
    <property type="entry name" value="GMC_oxred_N"/>
    <property type="match status" value="1"/>
</dbReference>
<dbReference type="InterPro" id="IPR007867">
    <property type="entry name" value="GMC_OxRtase_C"/>
</dbReference>
<dbReference type="KEGG" id="rsin:B6N60_00601"/>
<dbReference type="PANTHER" id="PTHR46056">
    <property type="entry name" value="LONG-CHAIN-ALCOHOL OXIDASE"/>
    <property type="match status" value="1"/>
</dbReference>
<dbReference type="InterPro" id="IPR036188">
    <property type="entry name" value="FAD/NAD-bd_sf"/>
</dbReference>
<proteinExistence type="inferred from homology"/>
<dbReference type="InterPro" id="IPR000172">
    <property type="entry name" value="GMC_OxRdtase_N"/>
</dbReference>
<evidence type="ECO:0000313" key="7">
    <source>
        <dbReference type="EMBL" id="QXE21923.1"/>
    </source>
</evidence>
<keyword evidence="8" id="KW-1185">Reference proteome</keyword>
<organism evidence="7 8">
    <name type="scientific">Richelia sinica FACHB-800</name>
    <dbReference type="NCBI Taxonomy" id="1357546"/>
    <lineage>
        <taxon>Bacteria</taxon>
        <taxon>Bacillati</taxon>
        <taxon>Cyanobacteriota</taxon>
        <taxon>Cyanophyceae</taxon>
        <taxon>Nostocales</taxon>
        <taxon>Nostocaceae</taxon>
        <taxon>Richelia</taxon>
    </lineage>
</organism>
<evidence type="ECO:0000256" key="4">
    <source>
        <dbReference type="ARBA" id="ARBA00023002"/>
    </source>
</evidence>
<comment type="similarity">
    <text evidence="1">Belongs to the GMC oxidoreductase family.</text>
</comment>
<keyword evidence="4" id="KW-0560">Oxidoreductase</keyword>
<keyword evidence="2" id="KW-0285">Flavoprotein</keyword>
<dbReference type="SUPFAM" id="SSF51905">
    <property type="entry name" value="FAD/NAD(P)-binding domain"/>
    <property type="match status" value="1"/>
</dbReference>
<dbReference type="EMBL" id="CP021056">
    <property type="protein sequence ID" value="QXE21923.1"/>
    <property type="molecule type" value="Genomic_DNA"/>
</dbReference>
<dbReference type="Pfam" id="PF05199">
    <property type="entry name" value="GMC_oxred_C"/>
    <property type="match status" value="1"/>
</dbReference>
<dbReference type="GO" id="GO:0016614">
    <property type="term" value="F:oxidoreductase activity, acting on CH-OH group of donors"/>
    <property type="evidence" value="ECO:0007669"/>
    <property type="project" value="InterPro"/>
</dbReference>
<dbReference type="Gene3D" id="3.50.50.60">
    <property type="entry name" value="FAD/NAD(P)-binding domain"/>
    <property type="match status" value="2"/>
</dbReference>
<keyword evidence="3" id="KW-0274">FAD</keyword>
<dbReference type="GO" id="GO:0050660">
    <property type="term" value="F:flavin adenine dinucleotide binding"/>
    <property type="evidence" value="ECO:0007669"/>
    <property type="project" value="InterPro"/>
</dbReference>
<dbReference type="PANTHER" id="PTHR46056:SF12">
    <property type="entry name" value="LONG-CHAIN-ALCOHOL OXIDASE"/>
    <property type="match status" value="1"/>
</dbReference>
<evidence type="ECO:0000256" key="2">
    <source>
        <dbReference type="ARBA" id="ARBA00022630"/>
    </source>
</evidence>
<dbReference type="AlphaFoldDB" id="A0A975T5Q1"/>
<gene>
    <name evidence="7" type="ORF">B6N60_00601</name>
</gene>
<dbReference type="Proteomes" id="UP000683511">
    <property type="component" value="Chromosome"/>
</dbReference>